<sequence length="191" mass="22459">MNKAQLRKLYKKKRLSLSTDEVQHKSVQIANNLLQLDIWHYDYYHLFLPIKKWNEVDTQPIMNILMSKDKNIVISHSDFDSIQMINILLEEQTVIKENKYGIPEPINGERISDHLMDVVFVPLLITDQEGYRVGYGKGFYDRFLANCRPNVLKIGISFFEPINEIEDVHDMDVTLDMVVTPEKIYRITKND</sequence>
<dbReference type="STRING" id="319236.BST91_12320"/>
<evidence type="ECO:0000256" key="2">
    <source>
        <dbReference type="ARBA" id="ARBA00022741"/>
    </source>
</evidence>
<dbReference type="PANTHER" id="PTHR23407">
    <property type="entry name" value="ATPASE INHIBITOR/5-FORMYLTETRAHYDROFOLATE CYCLO-LIGASE"/>
    <property type="match status" value="1"/>
</dbReference>
<evidence type="ECO:0000256" key="3">
    <source>
        <dbReference type="ARBA" id="ARBA00022840"/>
    </source>
</evidence>
<keyword evidence="6" id="KW-0436">Ligase</keyword>
<comment type="caution">
    <text evidence="6">The sequence shown here is derived from an EMBL/GenBank/DDBJ whole genome shotgun (WGS) entry which is preliminary data.</text>
</comment>
<feature type="binding site" evidence="4">
    <location>
        <position position="48"/>
    </location>
    <ligand>
        <name>substrate</name>
    </ligand>
</feature>
<dbReference type="AlphaFoldDB" id="A0A090PY36"/>
<keyword evidence="5" id="KW-0460">Magnesium</keyword>
<accession>A0A090PY36</accession>
<dbReference type="GO" id="GO:0030272">
    <property type="term" value="F:5-formyltetrahydrofolate cyclo-ligase activity"/>
    <property type="evidence" value="ECO:0007669"/>
    <property type="project" value="UniProtKB-EC"/>
</dbReference>
<dbReference type="PIRSF" id="PIRSF006806">
    <property type="entry name" value="FTHF_cligase"/>
    <property type="match status" value="1"/>
</dbReference>
<name>A0A090PY36_9FLAO</name>
<feature type="binding site" evidence="4">
    <location>
        <begin position="3"/>
        <end position="7"/>
    </location>
    <ligand>
        <name>ATP</name>
        <dbReference type="ChEBI" id="CHEBI:30616"/>
    </ligand>
</feature>
<evidence type="ECO:0000313" key="7">
    <source>
        <dbReference type="Proteomes" id="UP000029221"/>
    </source>
</evidence>
<comment type="catalytic activity">
    <reaction evidence="5">
        <text>(6S)-5-formyl-5,6,7,8-tetrahydrofolate + ATP = (6R)-5,10-methenyltetrahydrofolate + ADP + phosphate</text>
        <dbReference type="Rhea" id="RHEA:10488"/>
        <dbReference type="ChEBI" id="CHEBI:30616"/>
        <dbReference type="ChEBI" id="CHEBI:43474"/>
        <dbReference type="ChEBI" id="CHEBI:57455"/>
        <dbReference type="ChEBI" id="CHEBI:57457"/>
        <dbReference type="ChEBI" id="CHEBI:456216"/>
        <dbReference type="EC" id="6.3.3.2"/>
    </reaction>
</comment>
<dbReference type="Gene3D" id="3.40.50.10420">
    <property type="entry name" value="NagB/RpiA/CoA transferase-like"/>
    <property type="match status" value="1"/>
</dbReference>
<keyword evidence="7" id="KW-1185">Reference proteome</keyword>
<keyword evidence="3 4" id="KW-0067">ATP-binding</keyword>
<dbReference type="GO" id="GO:0005524">
    <property type="term" value="F:ATP binding"/>
    <property type="evidence" value="ECO:0007669"/>
    <property type="project" value="UniProtKB-KW"/>
</dbReference>
<dbReference type="SUPFAM" id="SSF100950">
    <property type="entry name" value="NagB/RpiA/CoA transferase-like"/>
    <property type="match status" value="1"/>
</dbReference>
<gene>
    <name evidence="6" type="ORF">JCM19294_2467</name>
</gene>
<dbReference type="Proteomes" id="UP000029221">
    <property type="component" value="Unassembled WGS sequence"/>
</dbReference>
<evidence type="ECO:0000256" key="4">
    <source>
        <dbReference type="PIRSR" id="PIRSR006806-1"/>
    </source>
</evidence>
<keyword evidence="5" id="KW-0479">Metal-binding</keyword>
<comment type="cofactor">
    <cofactor evidence="5">
        <name>Mg(2+)</name>
        <dbReference type="ChEBI" id="CHEBI:18420"/>
    </cofactor>
</comment>
<evidence type="ECO:0000313" key="6">
    <source>
        <dbReference type="EMBL" id="GAK95685.1"/>
    </source>
</evidence>
<reference evidence="6" key="1">
    <citation type="journal article" date="2014" name="Genome Announc.">
        <title>Draft Genome Sequences of Marine Flavobacterium Nonlabens Strains NR17, NR24, NR27, NR32, NR33, and Ara13.</title>
        <authorList>
            <person name="Nakanishi M."/>
            <person name="Meirelles P."/>
            <person name="Suzuki R."/>
            <person name="Takatani N."/>
            <person name="Mino S."/>
            <person name="Suda W."/>
            <person name="Oshima K."/>
            <person name="Hattori M."/>
            <person name="Ohkuma M."/>
            <person name="Hosokawa M."/>
            <person name="Miyashita K."/>
            <person name="Thompson F.L."/>
            <person name="Niwa A."/>
            <person name="Sawabe T."/>
            <person name="Sawabe T."/>
        </authorList>
    </citation>
    <scope>NUCLEOTIDE SEQUENCE [LARGE SCALE GENOMIC DNA]</scope>
    <source>
        <strain evidence="6">JCM 19294</strain>
    </source>
</reference>
<dbReference type="EC" id="6.3.3.2" evidence="5"/>
<evidence type="ECO:0000256" key="1">
    <source>
        <dbReference type="ARBA" id="ARBA00010638"/>
    </source>
</evidence>
<proteinExistence type="inferred from homology"/>
<feature type="binding site" evidence="4">
    <location>
        <begin position="132"/>
        <end position="140"/>
    </location>
    <ligand>
        <name>ATP</name>
        <dbReference type="ChEBI" id="CHEBI:30616"/>
    </ligand>
</feature>
<dbReference type="GO" id="GO:0035999">
    <property type="term" value="P:tetrahydrofolate interconversion"/>
    <property type="evidence" value="ECO:0007669"/>
    <property type="project" value="TreeGrafter"/>
</dbReference>
<dbReference type="eggNOG" id="COG0212">
    <property type="taxonomic scope" value="Bacteria"/>
</dbReference>
<comment type="similarity">
    <text evidence="1 5">Belongs to the 5-formyltetrahydrofolate cyclo-ligase family.</text>
</comment>
<keyword evidence="2 4" id="KW-0547">Nucleotide-binding</keyword>
<feature type="binding site" evidence="4">
    <location>
        <position position="55"/>
    </location>
    <ligand>
        <name>substrate</name>
    </ligand>
</feature>
<dbReference type="RefSeq" id="WP_042276352.1">
    <property type="nucleotide sequence ID" value="NZ_BBML01000001.1"/>
</dbReference>
<dbReference type="GO" id="GO:0046872">
    <property type="term" value="F:metal ion binding"/>
    <property type="evidence" value="ECO:0007669"/>
    <property type="project" value="UniProtKB-KW"/>
</dbReference>
<dbReference type="InterPro" id="IPR024185">
    <property type="entry name" value="FTHF_cligase-like_sf"/>
</dbReference>
<protein>
    <recommendedName>
        <fullName evidence="5">5-formyltetrahydrofolate cyclo-ligase</fullName>
        <ecNumber evidence="5">6.3.3.2</ecNumber>
    </recommendedName>
</protein>
<dbReference type="Pfam" id="PF01812">
    <property type="entry name" value="5-FTHF_cyc-lig"/>
    <property type="match status" value="1"/>
</dbReference>
<dbReference type="InterPro" id="IPR002698">
    <property type="entry name" value="FTHF_cligase"/>
</dbReference>
<dbReference type="InterPro" id="IPR037171">
    <property type="entry name" value="NagB/RpiA_transferase-like"/>
</dbReference>
<organism evidence="6 7">
    <name type="scientific">Nonlabens tegetincola</name>
    <dbReference type="NCBI Taxonomy" id="323273"/>
    <lineage>
        <taxon>Bacteria</taxon>
        <taxon>Pseudomonadati</taxon>
        <taxon>Bacteroidota</taxon>
        <taxon>Flavobacteriia</taxon>
        <taxon>Flavobacteriales</taxon>
        <taxon>Flavobacteriaceae</taxon>
        <taxon>Nonlabens</taxon>
    </lineage>
</organism>
<dbReference type="GO" id="GO:0009396">
    <property type="term" value="P:folic acid-containing compound biosynthetic process"/>
    <property type="evidence" value="ECO:0007669"/>
    <property type="project" value="TreeGrafter"/>
</dbReference>
<dbReference type="PANTHER" id="PTHR23407:SF1">
    <property type="entry name" value="5-FORMYLTETRAHYDROFOLATE CYCLO-LIGASE"/>
    <property type="match status" value="1"/>
</dbReference>
<dbReference type="NCBIfam" id="TIGR02727">
    <property type="entry name" value="MTHFS_bact"/>
    <property type="match status" value="1"/>
</dbReference>
<evidence type="ECO:0000256" key="5">
    <source>
        <dbReference type="RuleBase" id="RU361279"/>
    </source>
</evidence>
<dbReference type="EMBL" id="BBML01000001">
    <property type="protein sequence ID" value="GAK95685.1"/>
    <property type="molecule type" value="Genomic_DNA"/>
</dbReference>